<dbReference type="InterPro" id="IPR013087">
    <property type="entry name" value="Znf_C2H2_type"/>
</dbReference>
<evidence type="ECO:0000256" key="1">
    <source>
        <dbReference type="ARBA" id="ARBA00003983"/>
    </source>
</evidence>
<evidence type="ECO:0000256" key="8">
    <source>
        <dbReference type="ARBA" id="ARBA00022737"/>
    </source>
</evidence>
<keyword evidence="12" id="KW-0539">Nucleus</keyword>
<feature type="domain" description="C2H2-type" evidence="15">
    <location>
        <begin position="242"/>
        <end position="269"/>
    </location>
</feature>
<dbReference type="PANTHER" id="PTHR24379">
    <property type="entry name" value="KRAB AND ZINC FINGER DOMAIN-CONTAINING"/>
    <property type="match status" value="1"/>
</dbReference>
<evidence type="ECO:0000256" key="5">
    <source>
        <dbReference type="ARBA" id="ARBA00022473"/>
    </source>
</evidence>
<dbReference type="FunFam" id="3.30.160.60:FF:001301">
    <property type="entry name" value="Blast:Protein hunchback"/>
    <property type="match status" value="1"/>
</dbReference>
<proteinExistence type="inferred from homology"/>
<reference evidence="16 17" key="1">
    <citation type="journal article" date="2019" name="Sci. Rep.">
        <title>Orb-weaving spider Araneus ventricosus genome elucidates the spidroin gene catalogue.</title>
        <authorList>
            <person name="Kono N."/>
            <person name="Nakamura H."/>
            <person name="Ohtoshi R."/>
            <person name="Moran D.A.P."/>
            <person name="Shinohara A."/>
            <person name="Yoshida Y."/>
            <person name="Fujiwara M."/>
            <person name="Mori M."/>
            <person name="Tomita M."/>
            <person name="Arakawa K."/>
        </authorList>
    </citation>
    <scope>NUCLEOTIDE SEQUENCE [LARGE SCALE GENOMIC DNA]</scope>
</reference>
<dbReference type="AlphaFoldDB" id="A0A4Y2ACI8"/>
<dbReference type="InterPro" id="IPR036236">
    <property type="entry name" value="Znf_C2H2_sf"/>
</dbReference>
<evidence type="ECO:0000256" key="12">
    <source>
        <dbReference type="ARBA" id="ARBA00023242"/>
    </source>
</evidence>
<dbReference type="GO" id="GO:0000977">
    <property type="term" value="F:RNA polymerase II transcription regulatory region sequence-specific DNA binding"/>
    <property type="evidence" value="ECO:0007669"/>
    <property type="project" value="UniProtKB-ARBA"/>
</dbReference>
<evidence type="ECO:0000256" key="13">
    <source>
        <dbReference type="PROSITE-ProRule" id="PRU00042"/>
    </source>
</evidence>
<dbReference type="SMART" id="SM00355">
    <property type="entry name" value="ZnF_C2H2"/>
    <property type="match status" value="8"/>
</dbReference>
<dbReference type="GO" id="GO:0000122">
    <property type="term" value="P:negative regulation of transcription by RNA polymerase II"/>
    <property type="evidence" value="ECO:0007669"/>
    <property type="project" value="UniProtKB-ARBA"/>
</dbReference>
<keyword evidence="9 13" id="KW-0863">Zinc-finger</keyword>
<keyword evidence="10" id="KW-0862">Zinc</keyword>
<keyword evidence="5" id="KW-0217">Developmental protein</keyword>
<feature type="compositionally biased region" description="Basic and acidic residues" evidence="14">
    <location>
        <begin position="1"/>
        <end position="23"/>
    </location>
</feature>
<comment type="similarity">
    <text evidence="3">Belongs to the hunchback C2H2-type zinc-finger protein family.</text>
</comment>
<dbReference type="Gene3D" id="3.30.160.60">
    <property type="entry name" value="Classic Zinc Finger"/>
    <property type="match status" value="3"/>
</dbReference>
<protein>
    <recommendedName>
        <fullName evidence="4">Protein hunchback</fullName>
    </recommendedName>
</protein>
<dbReference type="OrthoDB" id="10015593at2759"/>
<comment type="subcellular location">
    <subcellularLocation>
        <location evidence="2">Nucleus</location>
    </subcellularLocation>
</comment>
<feature type="compositionally biased region" description="Polar residues" evidence="14">
    <location>
        <begin position="58"/>
        <end position="69"/>
    </location>
</feature>
<feature type="compositionally biased region" description="Low complexity" evidence="14">
    <location>
        <begin position="26"/>
        <end position="37"/>
    </location>
</feature>
<feature type="compositionally biased region" description="Basic residues" evidence="14">
    <location>
        <begin position="344"/>
        <end position="355"/>
    </location>
</feature>
<accession>A0A4Y2ACI8</accession>
<dbReference type="SUPFAM" id="SSF57667">
    <property type="entry name" value="beta-beta-alpha zinc fingers"/>
    <property type="match status" value="1"/>
</dbReference>
<sequence length="855" mass="97232">MAPLVEQEKNTGNDDLVAEHPDEQYTSTETNSSENNSDVQPDDENSVNKLRNLPLNDSPPNVNGVLNNGRSGPYQRLDYLNSFYGMNNLQRKAFGAPNGAHKPADSSVTGKEKLEFDGLYTCLKCDFVGRNDDELHEHAHRHDPYECGTCGFLAETPDNLQIHLKDEHPEIPASKWDDYIIFHEPEPVESSPKKKTKVKPFEENIDKPRKTPCKICNNFTGNSKMEYYAHLRDMHSETGKLLHCDLCPFIALYKHHLEYHFRNHYGSKPYKCDRCDYSCVNRSMLNSHYKSHSDIYQYSCKNCSYMTKYLHSLKMHLRKYNHEPGRVLNPDGSVNSNTIIDVHGKRRGPKSKKRKSEIDQMQEGGESPKSKSSPSPPSPSFIPNPSQNIRILYNPQIYNNYTGNLYVRSGPTEATNYLLHSPPSIGGSTFRCAYCEFVTGSFDIYHRHMCSHATQDRLSDGSFNPKYPEFLQKPYNFGSLGFGPSFNSESFSRNIVNQSTAAERMNINESRNMDITNDIHFQNSANKMNNYETMENNRVNKKESFSGMAIGSEVLPFNGQQRTKQRYRRRKENRIEKWLKSNTPSPNATLTVKEEIPEPMNGIGSPPMKNPTDNGPLDLSIKQPISPETKNNEASSAYRLLGGSIRATMNRASSVSPKFGIEESKVTTQKTNRRKGKAFKLNQYTIESDPLSDGAEAELEKMRVFYESTFSNEARSKPAFGSEIKKSIPRINFKPILNTAKWNGHNSHEPAQPEFNQFLPLPKLELYTEPNYADPQTNRQRVRDIYDESWCPHCGTNSGSPRLQELHSSYHSKNDPFTCAKCGLRCNDMIGFNSHIMLGSRINGNCINAIEECKS</sequence>
<dbReference type="Proteomes" id="UP000499080">
    <property type="component" value="Unassembled WGS sequence"/>
</dbReference>
<keyword evidence="17" id="KW-1185">Reference proteome</keyword>
<comment type="caution">
    <text evidence="16">The sequence shown here is derived from an EMBL/GenBank/DDBJ whole genome shotgun (WGS) entry which is preliminary data.</text>
</comment>
<evidence type="ECO:0000256" key="2">
    <source>
        <dbReference type="ARBA" id="ARBA00004123"/>
    </source>
</evidence>
<feature type="region of interest" description="Disordered" evidence="14">
    <location>
        <begin position="598"/>
        <end position="633"/>
    </location>
</feature>
<gene>
    <name evidence="16" type="primary">hb</name>
    <name evidence="16" type="ORF">AVEN_41909_1</name>
</gene>
<dbReference type="PROSITE" id="PS50157">
    <property type="entry name" value="ZINC_FINGER_C2H2_2"/>
    <property type="match status" value="2"/>
</dbReference>
<evidence type="ECO:0000256" key="14">
    <source>
        <dbReference type="SAM" id="MobiDB-lite"/>
    </source>
</evidence>
<evidence type="ECO:0000256" key="9">
    <source>
        <dbReference type="ARBA" id="ARBA00022771"/>
    </source>
</evidence>
<name>A0A4Y2ACI8_ARAVE</name>
<feature type="domain" description="C2H2-type" evidence="15">
    <location>
        <begin position="270"/>
        <end position="297"/>
    </location>
</feature>
<keyword evidence="6" id="KW-0302">Gap protein</keyword>
<keyword evidence="7" id="KW-0479">Metal-binding</keyword>
<feature type="region of interest" description="Disordered" evidence="14">
    <location>
        <begin position="325"/>
        <end position="385"/>
    </location>
</feature>
<dbReference type="GO" id="GO:0040034">
    <property type="term" value="P:regulation of development, heterochronic"/>
    <property type="evidence" value="ECO:0007669"/>
    <property type="project" value="UniProtKB-ARBA"/>
</dbReference>
<evidence type="ECO:0000313" key="16">
    <source>
        <dbReference type="EMBL" id="GBL77532.1"/>
    </source>
</evidence>
<keyword evidence="11" id="KW-0238">DNA-binding</keyword>
<feature type="region of interest" description="Disordered" evidence="14">
    <location>
        <begin position="1"/>
        <end position="69"/>
    </location>
</feature>
<evidence type="ECO:0000256" key="11">
    <source>
        <dbReference type="ARBA" id="ARBA00023125"/>
    </source>
</evidence>
<dbReference type="EMBL" id="BGPR01000012">
    <property type="protein sequence ID" value="GBL77532.1"/>
    <property type="molecule type" value="Genomic_DNA"/>
</dbReference>
<comment type="function">
    <text evidence="1">Gap class segmentation protein that controls development of head structures.</text>
</comment>
<dbReference type="GO" id="GO:0008270">
    <property type="term" value="F:zinc ion binding"/>
    <property type="evidence" value="ECO:0007669"/>
    <property type="project" value="UniProtKB-KW"/>
</dbReference>
<dbReference type="GO" id="GO:0035282">
    <property type="term" value="P:segmentation"/>
    <property type="evidence" value="ECO:0007669"/>
    <property type="project" value="UniProtKB-KW"/>
</dbReference>
<evidence type="ECO:0000259" key="15">
    <source>
        <dbReference type="PROSITE" id="PS50157"/>
    </source>
</evidence>
<dbReference type="PANTHER" id="PTHR24379:SF121">
    <property type="entry name" value="C2H2-TYPE DOMAIN-CONTAINING PROTEIN"/>
    <property type="match status" value="1"/>
</dbReference>
<evidence type="ECO:0000256" key="4">
    <source>
        <dbReference type="ARBA" id="ARBA00013638"/>
    </source>
</evidence>
<organism evidence="16 17">
    <name type="scientific">Araneus ventricosus</name>
    <name type="common">Orbweaver spider</name>
    <name type="synonym">Epeira ventricosa</name>
    <dbReference type="NCBI Taxonomy" id="182803"/>
    <lineage>
        <taxon>Eukaryota</taxon>
        <taxon>Metazoa</taxon>
        <taxon>Ecdysozoa</taxon>
        <taxon>Arthropoda</taxon>
        <taxon>Chelicerata</taxon>
        <taxon>Arachnida</taxon>
        <taxon>Araneae</taxon>
        <taxon>Araneomorphae</taxon>
        <taxon>Entelegynae</taxon>
        <taxon>Araneoidea</taxon>
        <taxon>Araneidae</taxon>
        <taxon>Araneus</taxon>
    </lineage>
</organism>
<evidence type="ECO:0000313" key="17">
    <source>
        <dbReference type="Proteomes" id="UP000499080"/>
    </source>
</evidence>
<dbReference type="GO" id="GO:0005634">
    <property type="term" value="C:nucleus"/>
    <property type="evidence" value="ECO:0007669"/>
    <property type="project" value="UniProtKB-SubCell"/>
</dbReference>
<evidence type="ECO:0000256" key="7">
    <source>
        <dbReference type="ARBA" id="ARBA00022723"/>
    </source>
</evidence>
<dbReference type="PROSITE" id="PS00028">
    <property type="entry name" value="ZINC_FINGER_C2H2_1"/>
    <property type="match status" value="1"/>
</dbReference>
<evidence type="ECO:0000256" key="6">
    <source>
        <dbReference type="ARBA" id="ARBA00022492"/>
    </source>
</evidence>
<keyword evidence="8" id="KW-0677">Repeat</keyword>
<evidence type="ECO:0000256" key="3">
    <source>
        <dbReference type="ARBA" id="ARBA00007746"/>
    </source>
</evidence>
<evidence type="ECO:0000256" key="10">
    <source>
        <dbReference type="ARBA" id="ARBA00022833"/>
    </source>
</evidence>